<dbReference type="Gene3D" id="2.30.110.10">
    <property type="entry name" value="Electron Transport, Fmn-binding Protein, Chain A"/>
    <property type="match status" value="1"/>
</dbReference>
<proteinExistence type="inferred from homology"/>
<gene>
    <name evidence="5" type="ORF">JOC73_002969</name>
</gene>
<organism evidence="5 6">
    <name type="scientific">Alkaliphilus hydrothermalis</name>
    <dbReference type="NCBI Taxonomy" id="1482730"/>
    <lineage>
        <taxon>Bacteria</taxon>
        <taxon>Bacillati</taxon>
        <taxon>Bacillota</taxon>
        <taxon>Clostridia</taxon>
        <taxon>Peptostreptococcales</taxon>
        <taxon>Natronincolaceae</taxon>
        <taxon>Alkaliphilus</taxon>
    </lineage>
</organism>
<dbReference type="PROSITE" id="PS51257">
    <property type="entry name" value="PROKAR_LIPOPROTEIN"/>
    <property type="match status" value="1"/>
</dbReference>
<dbReference type="SUPFAM" id="SSF50475">
    <property type="entry name" value="FMN-binding split barrel"/>
    <property type="match status" value="1"/>
</dbReference>
<evidence type="ECO:0000313" key="6">
    <source>
        <dbReference type="Proteomes" id="UP001314796"/>
    </source>
</evidence>
<evidence type="ECO:0000313" key="5">
    <source>
        <dbReference type="EMBL" id="MBM7616387.1"/>
    </source>
</evidence>
<dbReference type="PANTHER" id="PTHR43567:SF1">
    <property type="entry name" value="FLAVOREDOXIN"/>
    <property type="match status" value="1"/>
</dbReference>
<evidence type="ECO:0000256" key="1">
    <source>
        <dbReference type="ARBA" id="ARBA00001917"/>
    </source>
</evidence>
<dbReference type="Pfam" id="PF01613">
    <property type="entry name" value="Flavin_Reduct"/>
    <property type="match status" value="1"/>
</dbReference>
<dbReference type="RefSeq" id="WP_204404546.1">
    <property type="nucleotide sequence ID" value="NZ_JAFBEE010000034.1"/>
</dbReference>
<evidence type="ECO:0000259" key="4">
    <source>
        <dbReference type="SMART" id="SM00903"/>
    </source>
</evidence>
<dbReference type="EMBL" id="JAFBEE010000034">
    <property type="protein sequence ID" value="MBM7616387.1"/>
    <property type="molecule type" value="Genomic_DNA"/>
</dbReference>
<keyword evidence="2" id="KW-0285">Flavoprotein</keyword>
<comment type="caution">
    <text evidence="5">The sequence shown here is derived from an EMBL/GenBank/DDBJ whole genome shotgun (WGS) entry which is preliminary data.</text>
</comment>
<name>A0ABS2NTW6_9FIRM</name>
<protein>
    <submittedName>
        <fullName evidence="5">Flavin reductase (DIM6/NTAB) family NADH-FMN oxidoreductase RutF</fullName>
    </submittedName>
</protein>
<comment type="similarity">
    <text evidence="3">Belongs to the flavoredoxin family.</text>
</comment>
<dbReference type="InterPro" id="IPR012349">
    <property type="entry name" value="Split_barrel_FMN-bd"/>
</dbReference>
<sequence length="185" mass="21003">MKKVNLKPQTMLYPVPSVMVSCNNNKGENNIITIAWVGIVSSQPPMLSIAIRPERHSFDMIKETMEFVVNLPDEKLLYENDFCGVKSGKEVNKFETLRLTAMQGEQVKSPIIQECPLNLECKVKEIVPLGSHHLFLAEIVNIQVNEEYVKEEQVDLQDCRLFTYLKGTYYGLGDVLGRAGLSVRR</sequence>
<reference evidence="5 6" key="1">
    <citation type="submission" date="2021-01" db="EMBL/GenBank/DDBJ databases">
        <title>Genomic Encyclopedia of Type Strains, Phase IV (KMG-IV): sequencing the most valuable type-strain genomes for metagenomic binning, comparative biology and taxonomic classification.</title>
        <authorList>
            <person name="Goeker M."/>
        </authorList>
    </citation>
    <scope>NUCLEOTIDE SEQUENCE [LARGE SCALE GENOMIC DNA]</scope>
    <source>
        <strain evidence="5 6">DSM 25890</strain>
    </source>
</reference>
<feature type="domain" description="Flavin reductase like" evidence="4">
    <location>
        <begin position="11"/>
        <end position="150"/>
    </location>
</feature>
<dbReference type="Proteomes" id="UP001314796">
    <property type="component" value="Unassembled WGS sequence"/>
</dbReference>
<keyword evidence="6" id="KW-1185">Reference proteome</keyword>
<dbReference type="InterPro" id="IPR052174">
    <property type="entry name" value="Flavoredoxin"/>
</dbReference>
<dbReference type="SMART" id="SM00903">
    <property type="entry name" value="Flavin_Reduct"/>
    <property type="match status" value="1"/>
</dbReference>
<evidence type="ECO:0000256" key="2">
    <source>
        <dbReference type="ARBA" id="ARBA00022630"/>
    </source>
</evidence>
<evidence type="ECO:0000256" key="3">
    <source>
        <dbReference type="ARBA" id="ARBA00038054"/>
    </source>
</evidence>
<comment type="cofactor">
    <cofactor evidence="1">
        <name>FMN</name>
        <dbReference type="ChEBI" id="CHEBI:58210"/>
    </cofactor>
</comment>
<dbReference type="PANTHER" id="PTHR43567">
    <property type="entry name" value="FLAVOREDOXIN-RELATED-RELATED"/>
    <property type="match status" value="1"/>
</dbReference>
<accession>A0ABS2NTW6</accession>
<dbReference type="InterPro" id="IPR002563">
    <property type="entry name" value="Flavin_Rdtase-like_dom"/>
</dbReference>